<organism evidence="2 3">
    <name type="scientific">Rhodopseudomonas palustris</name>
    <dbReference type="NCBI Taxonomy" id="1076"/>
    <lineage>
        <taxon>Bacteria</taxon>
        <taxon>Pseudomonadati</taxon>
        <taxon>Pseudomonadota</taxon>
        <taxon>Alphaproteobacteria</taxon>
        <taxon>Hyphomicrobiales</taxon>
        <taxon>Nitrobacteraceae</taxon>
        <taxon>Rhodopseudomonas</taxon>
    </lineage>
</organism>
<evidence type="ECO:0000313" key="2">
    <source>
        <dbReference type="EMBL" id="PZA09623.1"/>
    </source>
</evidence>
<evidence type="ECO:0000256" key="1">
    <source>
        <dbReference type="SAM" id="Phobius"/>
    </source>
</evidence>
<feature type="transmembrane region" description="Helical" evidence="1">
    <location>
        <begin position="6"/>
        <end position="29"/>
    </location>
</feature>
<dbReference type="OrthoDB" id="8420766at2"/>
<dbReference type="RefSeq" id="WP_110788321.1">
    <property type="nucleotide sequence ID" value="NZ_QKQS01000032.1"/>
</dbReference>
<comment type="caution">
    <text evidence="2">The sequence shown here is derived from an EMBL/GenBank/DDBJ whole genome shotgun (WGS) entry which is preliminary data.</text>
</comment>
<protein>
    <submittedName>
        <fullName evidence="2">Uncharacterized protein</fullName>
    </submittedName>
</protein>
<gene>
    <name evidence="2" type="ORF">DNX69_22940</name>
</gene>
<dbReference type="AlphaFoldDB" id="A0A323UBL4"/>
<dbReference type="Proteomes" id="UP000248134">
    <property type="component" value="Unassembled WGS sequence"/>
</dbReference>
<evidence type="ECO:0000313" key="3">
    <source>
        <dbReference type="Proteomes" id="UP000248134"/>
    </source>
</evidence>
<reference evidence="2 3" key="1">
    <citation type="submission" date="2018-06" db="EMBL/GenBank/DDBJ databases">
        <title>Draft Whole-Genome Sequence of the purple photosynthetic bacterium Rhodospeudomonas palustris XCP.</title>
        <authorList>
            <person name="Rayyan A."/>
            <person name="Meyer T.E."/>
            <person name="Kyndt J.A."/>
        </authorList>
    </citation>
    <scope>NUCLEOTIDE SEQUENCE [LARGE SCALE GENOMIC DNA]</scope>
    <source>
        <strain evidence="2 3">XCP</strain>
    </source>
</reference>
<accession>A0A323UBL4</accession>
<sequence length="150" mass="16911">MPYADEVSYLANITAILALLIGVVALWYAGRQLDLARKAGSATALIALAQSFRSGWYLVRTSKNDDERGYHFADLMNELEIACAVIRDEVFFDKSKDLLECYLLDVFDGIERDEQTLALLRPCLADATTFENIRVFLRNHRKSAEAFVPS</sequence>
<keyword evidence="1" id="KW-0812">Transmembrane</keyword>
<proteinExistence type="predicted"/>
<keyword evidence="1" id="KW-0472">Membrane</keyword>
<name>A0A323UBL4_RHOPL</name>
<dbReference type="EMBL" id="QKQS01000032">
    <property type="protein sequence ID" value="PZA09623.1"/>
    <property type="molecule type" value="Genomic_DNA"/>
</dbReference>
<keyword evidence="1" id="KW-1133">Transmembrane helix</keyword>